<dbReference type="PANTHER" id="PTHR31740:SF2">
    <property type="entry name" value="CENTROMERE PROTEIN L"/>
    <property type="match status" value="1"/>
</dbReference>
<evidence type="ECO:0000256" key="7">
    <source>
        <dbReference type="ARBA" id="ARBA00023328"/>
    </source>
</evidence>
<comment type="caution">
    <text evidence="9">The sequence shown here is derived from an EMBL/GenBank/DDBJ whole genome shotgun (WGS) entry which is preliminary data.</text>
</comment>
<proteinExistence type="inferred from homology"/>
<evidence type="ECO:0000313" key="10">
    <source>
        <dbReference type="Proteomes" id="UP000283509"/>
    </source>
</evidence>
<evidence type="ECO:0000256" key="6">
    <source>
        <dbReference type="ARBA" id="ARBA00023242"/>
    </source>
</evidence>
<accession>A0A3R7PRR2</accession>
<evidence type="ECO:0000256" key="8">
    <source>
        <dbReference type="SAM" id="MobiDB-lite"/>
    </source>
</evidence>
<sequence length="409" mass="46257">MAPKKKPVPQSSKKKSPSKKPAVGVISPRRSPRSPQIRRKLPKRTHPYPSPKPTVPAKKKSLDVEKTPTTNVQRQSSVGSRQDSSSTPTTPRQLNICNLSSVHNFRYNFKNLRKQYEGTLKRMIEDVFASSMLTVNFSTTSFFSLVPNVVDAIYIQVNSLVPGNTVEEDKMMIVYSCWLFKTSHTQSKNIPGVEWFPVMLYTGRNVIHNVVVDWLQGSFDCYVTRRQLRQTDMMWIAGVWSGRKCFTSAHQRGEGSSIDFTYHVRHPDGTSNYPVPNTRSKLKLVMKLNMEDVHHIWDTIVDSSRGEMSVEELQLFFNTIGDCAQQLTFLPAELLQLQQLSTPCLSITSAGKVKLTCVRSASIVVNHLIDIFIQAMNCSALEDHLLKADEVAESETSVFLTDDEDKEDK</sequence>
<dbReference type="GO" id="GO:0000775">
    <property type="term" value="C:chromosome, centromeric region"/>
    <property type="evidence" value="ECO:0007669"/>
    <property type="project" value="UniProtKB-SubCell"/>
</dbReference>
<comment type="similarity">
    <text evidence="3">Belongs to the CENP-L/IML3 family.</text>
</comment>
<keyword evidence="7" id="KW-0137">Centromere</keyword>
<feature type="compositionally biased region" description="Low complexity" evidence="8">
    <location>
        <begin position="72"/>
        <end position="86"/>
    </location>
</feature>
<gene>
    <name evidence="9" type="ORF">C7M84_000750</name>
</gene>
<organism evidence="9 10">
    <name type="scientific">Penaeus vannamei</name>
    <name type="common">Whiteleg shrimp</name>
    <name type="synonym">Litopenaeus vannamei</name>
    <dbReference type="NCBI Taxonomy" id="6689"/>
    <lineage>
        <taxon>Eukaryota</taxon>
        <taxon>Metazoa</taxon>
        <taxon>Ecdysozoa</taxon>
        <taxon>Arthropoda</taxon>
        <taxon>Crustacea</taxon>
        <taxon>Multicrustacea</taxon>
        <taxon>Malacostraca</taxon>
        <taxon>Eumalacostraca</taxon>
        <taxon>Eucarida</taxon>
        <taxon>Decapoda</taxon>
        <taxon>Dendrobranchiata</taxon>
        <taxon>Penaeoidea</taxon>
        <taxon>Penaeidae</taxon>
        <taxon>Penaeus</taxon>
    </lineage>
</organism>
<reference evidence="9 10" key="2">
    <citation type="submission" date="2019-01" db="EMBL/GenBank/DDBJ databases">
        <title>The decoding of complex shrimp genome reveals the adaptation for benthos swimmer, frequently molting mechanism and breeding impact on genome.</title>
        <authorList>
            <person name="Sun Y."/>
            <person name="Gao Y."/>
            <person name="Yu Y."/>
        </authorList>
    </citation>
    <scope>NUCLEOTIDE SEQUENCE [LARGE SCALE GENOMIC DNA]</scope>
    <source>
        <tissue evidence="9">Muscle</tissue>
    </source>
</reference>
<keyword evidence="5" id="KW-0158">Chromosome</keyword>
<dbReference type="InterPro" id="IPR025204">
    <property type="entry name" value="CENP-L"/>
</dbReference>
<reference evidence="9 10" key="1">
    <citation type="submission" date="2018-04" db="EMBL/GenBank/DDBJ databases">
        <authorList>
            <person name="Zhang X."/>
            <person name="Yuan J."/>
            <person name="Li F."/>
            <person name="Xiang J."/>
        </authorList>
    </citation>
    <scope>NUCLEOTIDE SEQUENCE [LARGE SCALE GENOMIC DNA]</scope>
    <source>
        <tissue evidence="9">Muscle</tissue>
    </source>
</reference>
<evidence type="ECO:0000256" key="4">
    <source>
        <dbReference type="ARBA" id="ARBA00016380"/>
    </source>
</evidence>
<dbReference type="Proteomes" id="UP000283509">
    <property type="component" value="Unassembled WGS sequence"/>
</dbReference>
<evidence type="ECO:0000313" key="9">
    <source>
        <dbReference type="EMBL" id="ROT80514.1"/>
    </source>
</evidence>
<feature type="compositionally biased region" description="Basic residues" evidence="8">
    <location>
        <begin position="1"/>
        <end position="18"/>
    </location>
</feature>
<dbReference type="Pfam" id="PF13092">
    <property type="entry name" value="CENP-L"/>
    <property type="match status" value="1"/>
</dbReference>
<evidence type="ECO:0000256" key="2">
    <source>
        <dbReference type="ARBA" id="ARBA00004584"/>
    </source>
</evidence>
<comment type="subcellular location">
    <subcellularLocation>
        <location evidence="2">Chromosome</location>
        <location evidence="2">Centromere</location>
    </subcellularLocation>
    <subcellularLocation>
        <location evidence="1">Nucleus</location>
    </subcellularLocation>
</comment>
<dbReference type="EMBL" id="QCYY01001113">
    <property type="protein sequence ID" value="ROT80514.1"/>
    <property type="molecule type" value="Genomic_DNA"/>
</dbReference>
<keyword evidence="10" id="KW-1185">Reference proteome</keyword>
<evidence type="ECO:0000256" key="3">
    <source>
        <dbReference type="ARBA" id="ARBA00011060"/>
    </source>
</evidence>
<dbReference type="AlphaFoldDB" id="A0A3R7PRR2"/>
<keyword evidence="6" id="KW-0539">Nucleus</keyword>
<evidence type="ECO:0000256" key="1">
    <source>
        <dbReference type="ARBA" id="ARBA00004123"/>
    </source>
</evidence>
<dbReference type="PANTHER" id="PTHR31740">
    <property type="entry name" value="CENTROMERE PROTEIN L"/>
    <property type="match status" value="1"/>
</dbReference>
<feature type="compositionally biased region" description="Basic residues" evidence="8">
    <location>
        <begin position="30"/>
        <end position="46"/>
    </location>
</feature>
<name>A0A3R7PRR2_PENVA</name>
<dbReference type="GO" id="GO:0005634">
    <property type="term" value="C:nucleus"/>
    <property type="evidence" value="ECO:0007669"/>
    <property type="project" value="UniProtKB-SubCell"/>
</dbReference>
<protein>
    <recommendedName>
        <fullName evidence="4">Centromere protein L</fullName>
    </recommendedName>
</protein>
<dbReference type="STRING" id="6689.A0A3R7PRR2"/>
<dbReference type="OrthoDB" id="8864979at2759"/>
<feature type="region of interest" description="Disordered" evidence="8">
    <location>
        <begin position="1"/>
        <end position="94"/>
    </location>
</feature>
<evidence type="ECO:0000256" key="5">
    <source>
        <dbReference type="ARBA" id="ARBA00022454"/>
    </source>
</evidence>